<evidence type="ECO:0000256" key="2">
    <source>
        <dbReference type="ARBA" id="ARBA00004370"/>
    </source>
</evidence>
<protein>
    <recommendedName>
        <fullName evidence="3">histidine kinase</fullName>
        <ecNumber evidence="3">2.7.13.3</ecNumber>
    </recommendedName>
</protein>
<dbReference type="CDD" id="cd06225">
    <property type="entry name" value="HAMP"/>
    <property type="match status" value="1"/>
</dbReference>
<feature type="domain" description="HAMP" evidence="13">
    <location>
        <begin position="181"/>
        <end position="234"/>
    </location>
</feature>
<dbReference type="EMBL" id="CAEZWE010000053">
    <property type="protein sequence ID" value="CAB4658215.1"/>
    <property type="molecule type" value="Genomic_DNA"/>
</dbReference>
<dbReference type="EMBL" id="CAEZTC010000105">
    <property type="protein sequence ID" value="CAB4561965.1"/>
    <property type="molecule type" value="Genomic_DNA"/>
</dbReference>
<feature type="transmembrane region" description="Helical" evidence="11">
    <location>
        <begin position="159"/>
        <end position="180"/>
    </location>
</feature>
<evidence type="ECO:0000313" key="14">
    <source>
        <dbReference type="EMBL" id="CAB4561965.1"/>
    </source>
</evidence>
<proteinExistence type="predicted"/>
<dbReference type="AlphaFoldDB" id="A0A6J6DFW2"/>
<comment type="catalytic activity">
    <reaction evidence="1">
        <text>ATP + protein L-histidine = ADP + protein N-phospho-L-histidine.</text>
        <dbReference type="EC" id="2.7.13.3"/>
    </reaction>
</comment>
<accession>A0A6J6DFW2</accession>
<evidence type="ECO:0000313" key="15">
    <source>
        <dbReference type="EMBL" id="CAB4658215.1"/>
    </source>
</evidence>
<dbReference type="CDD" id="cd00082">
    <property type="entry name" value="HisKA"/>
    <property type="match status" value="1"/>
</dbReference>
<keyword evidence="4" id="KW-0597">Phosphoprotein</keyword>
<keyword evidence="5" id="KW-0808">Transferase</keyword>
<dbReference type="SUPFAM" id="SSF158472">
    <property type="entry name" value="HAMP domain-like"/>
    <property type="match status" value="1"/>
</dbReference>
<dbReference type="CDD" id="cd00075">
    <property type="entry name" value="HATPase"/>
    <property type="match status" value="1"/>
</dbReference>
<comment type="subcellular location">
    <subcellularLocation>
        <location evidence="2">Membrane</location>
    </subcellularLocation>
</comment>
<reference evidence="14" key="1">
    <citation type="submission" date="2020-05" db="EMBL/GenBank/DDBJ databases">
        <authorList>
            <person name="Chiriac C."/>
            <person name="Salcher M."/>
            <person name="Ghai R."/>
            <person name="Kavagutti S V."/>
        </authorList>
    </citation>
    <scope>NUCLEOTIDE SEQUENCE</scope>
</reference>
<evidence type="ECO:0000256" key="6">
    <source>
        <dbReference type="ARBA" id="ARBA00022692"/>
    </source>
</evidence>
<evidence type="ECO:0000259" key="12">
    <source>
        <dbReference type="PROSITE" id="PS50109"/>
    </source>
</evidence>
<evidence type="ECO:0000256" key="5">
    <source>
        <dbReference type="ARBA" id="ARBA00022679"/>
    </source>
</evidence>
<dbReference type="InterPro" id="IPR003661">
    <property type="entry name" value="HisK_dim/P_dom"/>
</dbReference>
<dbReference type="InterPro" id="IPR005467">
    <property type="entry name" value="His_kinase_dom"/>
</dbReference>
<dbReference type="EC" id="2.7.13.3" evidence="3"/>
<evidence type="ECO:0000256" key="3">
    <source>
        <dbReference type="ARBA" id="ARBA00012438"/>
    </source>
</evidence>
<dbReference type="Gene3D" id="1.10.287.130">
    <property type="match status" value="1"/>
</dbReference>
<evidence type="ECO:0000256" key="8">
    <source>
        <dbReference type="ARBA" id="ARBA00022989"/>
    </source>
</evidence>
<dbReference type="SMART" id="SM00304">
    <property type="entry name" value="HAMP"/>
    <property type="match status" value="1"/>
</dbReference>
<dbReference type="SMART" id="SM00388">
    <property type="entry name" value="HisKA"/>
    <property type="match status" value="1"/>
</dbReference>
<dbReference type="InterPro" id="IPR050428">
    <property type="entry name" value="TCS_sensor_his_kinase"/>
</dbReference>
<evidence type="ECO:0000256" key="4">
    <source>
        <dbReference type="ARBA" id="ARBA00022553"/>
    </source>
</evidence>
<evidence type="ECO:0000256" key="10">
    <source>
        <dbReference type="ARBA" id="ARBA00023136"/>
    </source>
</evidence>
<dbReference type="InterPro" id="IPR003660">
    <property type="entry name" value="HAMP_dom"/>
</dbReference>
<dbReference type="SUPFAM" id="SSF47384">
    <property type="entry name" value="Homodimeric domain of signal transducing histidine kinase"/>
    <property type="match status" value="1"/>
</dbReference>
<keyword evidence="10 11" id="KW-0472">Membrane</keyword>
<evidence type="ECO:0000259" key="13">
    <source>
        <dbReference type="PROSITE" id="PS50885"/>
    </source>
</evidence>
<sequence length="447" mass="48619">MSLRTRYITVTAGLVFLVALAISVGAYSIATNQLENQVTQSLNNRATQVLKAFDNPRFNFDDVFGRGPLNRALVEPETDSITQLVSGDGTIIKRVDYPTLPVTPEDLAMSDGTQRTYYSTISVEGREFRMLTVAAPGGGLIQVAKGTQILVDAQQGMRIWFPLFATLAVLIAAGAGWLFARRISKPIETLAATAESIAVTKNLDSNIDVVGTDEVAQLGRSFNTMLTALRESTERQRRLVQDASHELRTPLTSLRANAELLERAVLSDEDRNAILKDMKAEVDELTELSQELSALATDQRASEATQEIDLLDVVTEVTERAMRRAHVPITLHATADTHVFARPSQLDRAISNLIDNAVKFNNGDTPIEVHIGARRVEVRDHGPGIPDADKPHIFERFYRATSTRSMPGSGLGLAIVAQFAEDHGATAYVLDNAGGGAIVGIQFPMVA</sequence>
<dbReference type="Pfam" id="PF00672">
    <property type="entry name" value="HAMP"/>
    <property type="match status" value="1"/>
</dbReference>
<dbReference type="Gene3D" id="3.30.565.10">
    <property type="entry name" value="Histidine kinase-like ATPase, C-terminal domain"/>
    <property type="match status" value="1"/>
</dbReference>
<dbReference type="PANTHER" id="PTHR45436:SF5">
    <property type="entry name" value="SENSOR HISTIDINE KINASE TRCS"/>
    <property type="match status" value="1"/>
</dbReference>
<dbReference type="SUPFAM" id="SSF55874">
    <property type="entry name" value="ATPase domain of HSP90 chaperone/DNA topoisomerase II/histidine kinase"/>
    <property type="match status" value="1"/>
</dbReference>
<evidence type="ECO:0000256" key="9">
    <source>
        <dbReference type="ARBA" id="ARBA00023012"/>
    </source>
</evidence>
<dbReference type="PROSITE" id="PS50109">
    <property type="entry name" value="HIS_KIN"/>
    <property type="match status" value="1"/>
</dbReference>
<dbReference type="PROSITE" id="PS50885">
    <property type="entry name" value="HAMP"/>
    <property type="match status" value="1"/>
</dbReference>
<dbReference type="GO" id="GO:0005886">
    <property type="term" value="C:plasma membrane"/>
    <property type="evidence" value="ECO:0007669"/>
    <property type="project" value="TreeGrafter"/>
</dbReference>
<keyword evidence="7" id="KW-0418">Kinase</keyword>
<dbReference type="GO" id="GO:0000155">
    <property type="term" value="F:phosphorelay sensor kinase activity"/>
    <property type="evidence" value="ECO:0007669"/>
    <property type="project" value="InterPro"/>
</dbReference>
<dbReference type="InterPro" id="IPR004358">
    <property type="entry name" value="Sig_transdc_His_kin-like_C"/>
</dbReference>
<dbReference type="InterPro" id="IPR036097">
    <property type="entry name" value="HisK_dim/P_sf"/>
</dbReference>
<organism evidence="14">
    <name type="scientific">freshwater metagenome</name>
    <dbReference type="NCBI Taxonomy" id="449393"/>
    <lineage>
        <taxon>unclassified sequences</taxon>
        <taxon>metagenomes</taxon>
        <taxon>ecological metagenomes</taxon>
    </lineage>
</organism>
<dbReference type="Pfam" id="PF02518">
    <property type="entry name" value="HATPase_c"/>
    <property type="match status" value="1"/>
</dbReference>
<evidence type="ECO:0000256" key="7">
    <source>
        <dbReference type="ARBA" id="ARBA00022777"/>
    </source>
</evidence>
<evidence type="ECO:0000256" key="1">
    <source>
        <dbReference type="ARBA" id="ARBA00000085"/>
    </source>
</evidence>
<dbReference type="InterPro" id="IPR036890">
    <property type="entry name" value="HATPase_C_sf"/>
</dbReference>
<gene>
    <name evidence="14" type="ORF">UFOPK1572_00895</name>
    <name evidence="15" type="ORF">UFOPK2169_01225</name>
</gene>
<dbReference type="PANTHER" id="PTHR45436">
    <property type="entry name" value="SENSOR HISTIDINE KINASE YKOH"/>
    <property type="match status" value="1"/>
</dbReference>
<name>A0A6J6DFW2_9ZZZZ</name>
<dbReference type="Gene3D" id="6.10.340.10">
    <property type="match status" value="1"/>
</dbReference>
<dbReference type="Pfam" id="PF00512">
    <property type="entry name" value="HisKA"/>
    <property type="match status" value="1"/>
</dbReference>
<keyword evidence="6 11" id="KW-0812">Transmembrane</keyword>
<dbReference type="SMART" id="SM00387">
    <property type="entry name" value="HATPase_c"/>
    <property type="match status" value="1"/>
</dbReference>
<feature type="domain" description="Histidine kinase" evidence="12">
    <location>
        <begin position="242"/>
        <end position="447"/>
    </location>
</feature>
<keyword evidence="8 11" id="KW-1133">Transmembrane helix</keyword>
<dbReference type="PRINTS" id="PR00344">
    <property type="entry name" value="BCTRLSENSOR"/>
</dbReference>
<keyword evidence="9" id="KW-0902">Two-component regulatory system</keyword>
<dbReference type="InterPro" id="IPR003594">
    <property type="entry name" value="HATPase_dom"/>
</dbReference>
<evidence type="ECO:0000256" key="11">
    <source>
        <dbReference type="SAM" id="Phobius"/>
    </source>
</evidence>